<proteinExistence type="predicted"/>
<reference evidence="2 3" key="1">
    <citation type="submission" date="2018-09" db="EMBL/GenBank/DDBJ databases">
        <title>Genome comparison of Alicycliphilus sp. BQ1, a polyurethanolytic bacterium, with its closest phylogenetic relatives Alicycliphilus denitrificans BC and K601, unable to attack polyurethane.</title>
        <authorList>
            <person name="Loza-Tavera H."/>
            <person name="Lozano L."/>
            <person name="Cevallos M."/>
            <person name="Maya-Lucas O."/>
            <person name="Garcia-Mena J."/>
            <person name="Hernandez J."/>
        </authorList>
    </citation>
    <scope>NUCLEOTIDE SEQUENCE [LARGE SCALE GENOMIC DNA]</scope>
    <source>
        <strain evidence="2 3">BQ1</strain>
    </source>
</reference>
<evidence type="ECO:0000313" key="2">
    <source>
        <dbReference type="EMBL" id="RKJ98879.1"/>
    </source>
</evidence>
<dbReference type="AlphaFoldDB" id="A0A3R7EG16"/>
<dbReference type="Pfam" id="PF01844">
    <property type="entry name" value="HNH"/>
    <property type="match status" value="1"/>
</dbReference>
<dbReference type="GO" id="GO:0004519">
    <property type="term" value="F:endonuclease activity"/>
    <property type="evidence" value="ECO:0007669"/>
    <property type="project" value="InterPro"/>
</dbReference>
<sequence>MAWVFQGNPKQFDIDDYLARYPELIYWRTPRYQSQIAVGDRAVMWRSGSDAGAIAIGVVVEVPTPGTAVKHPEALGADLWRTDEPDLDEPRTGIRLQEIRLTSQEGFLPRVVVKADLALSSASIITMPNGTVFPLDATQANAMERLWGLTTSQSLPALPGASEGQRKLMSHYRRERSNTLRLKKLAEVRARHGKCVCALCGIDDSSKYPRQLSERIFEVHHLLPLATAATPVRTTLDDLVVLCASCHRAVHATSAVEDNYAVLAGHLRGES</sequence>
<dbReference type="InterPro" id="IPR015947">
    <property type="entry name" value="PUA-like_sf"/>
</dbReference>
<dbReference type="InterPro" id="IPR003615">
    <property type="entry name" value="HNH_nuc"/>
</dbReference>
<dbReference type="GO" id="GO:0008270">
    <property type="term" value="F:zinc ion binding"/>
    <property type="evidence" value="ECO:0007669"/>
    <property type="project" value="InterPro"/>
</dbReference>
<protein>
    <submittedName>
        <fullName evidence="2">EVE domain-containing protein</fullName>
    </submittedName>
</protein>
<dbReference type="GO" id="GO:0003676">
    <property type="term" value="F:nucleic acid binding"/>
    <property type="evidence" value="ECO:0007669"/>
    <property type="project" value="InterPro"/>
</dbReference>
<dbReference type="Gene3D" id="1.10.30.50">
    <property type="match status" value="1"/>
</dbReference>
<evidence type="ECO:0000259" key="1">
    <source>
        <dbReference type="SMART" id="SM00507"/>
    </source>
</evidence>
<accession>A0A3R7EG16</accession>
<comment type="caution">
    <text evidence="2">The sequence shown here is derived from an EMBL/GenBank/DDBJ whole genome shotgun (WGS) entry which is preliminary data.</text>
</comment>
<dbReference type="CDD" id="cd00085">
    <property type="entry name" value="HNHc"/>
    <property type="match status" value="1"/>
</dbReference>
<feature type="domain" description="HNH nuclease" evidence="1">
    <location>
        <begin position="183"/>
        <end position="248"/>
    </location>
</feature>
<dbReference type="SMART" id="SM00507">
    <property type="entry name" value="HNHc"/>
    <property type="match status" value="1"/>
</dbReference>
<evidence type="ECO:0000313" key="3">
    <source>
        <dbReference type="Proteomes" id="UP000216225"/>
    </source>
</evidence>
<name>A0A3R7EG16_9BURK</name>
<dbReference type="EMBL" id="NKDB02000001">
    <property type="protein sequence ID" value="RKJ98879.1"/>
    <property type="molecule type" value="Genomic_DNA"/>
</dbReference>
<organism evidence="2 3">
    <name type="scientific">Alicycliphilus denitrificans</name>
    <dbReference type="NCBI Taxonomy" id="179636"/>
    <lineage>
        <taxon>Bacteria</taxon>
        <taxon>Pseudomonadati</taxon>
        <taxon>Pseudomonadota</taxon>
        <taxon>Betaproteobacteria</taxon>
        <taxon>Burkholderiales</taxon>
        <taxon>Comamonadaceae</taxon>
        <taxon>Alicycliphilus</taxon>
    </lineage>
</organism>
<dbReference type="SUPFAM" id="SSF88697">
    <property type="entry name" value="PUA domain-like"/>
    <property type="match status" value="1"/>
</dbReference>
<dbReference type="InterPro" id="IPR002711">
    <property type="entry name" value="HNH"/>
</dbReference>
<dbReference type="Proteomes" id="UP000216225">
    <property type="component" value="Unassembled WGS sequence"/>
</dbReference>
<gene>
    <name evidence="2" type="ORF">CE154_003780</name>
</gene>